<evidence type="ECO:0000256" key="1">
    <source>
        <dbReference type="SAM" id="Phobius"/>
    </source>
</evidence>
<feature type="transmembrane region" description="Helical" evidence="1">
    <location>
        <begin position="64"/>
        <end position="86"/>
    </location>
</feature>
<accession>A0A1N6Y1H6</accession>
<organism evidence="2 3">
    <name type="scientific">Marinobacterium stanieri</name>
    <dbReference type="NCBI Taxonomy" id="49186"/>
    <lineage>
        <taxon>Bacteria</taxon>
        <taxon>Pseudomonadati</taxon>
        <taxon>Pseudomonadota</taxon>
        <taxon>Gammaproteobacteria</taxon>
        <taxon>Oceanospirillales</taxon>
        <taxon>Oceanospirillaceae</taxon>
        <taxon>Marinobacterium</taxon>
    </lineage>
</organism>
<reference evidence="2 3" key="1">
    <citation type="submission" date="2017-01" db="EMBL/GenBank/DDBJ databases">
        <authorList>
            <person name="Mah S.A."/>
            <person name="Swanson W.J."/>
            <person name="Moy G.W."/>
            <person name="Vacquier V.D."/>
        </authorList>
    </citation>
    <scope>NUCLEOTIDE SEQUENCE [LARGE SCALE GENOMIC DNA]</scope>
    <source>
        <strain evidence="2 3">DSM 7027</strain>
    </source>
</reference>
<feature type="transmembrane region" description="Helical" evidence="1">
    <location>
        <begin position="20"/>
        <end position="44"/>
    </location>
</feature>
<proteinExistence type="predicted"/>
<evidence type="ECO:0000313" key="2">
    <source>
        <dbReference type="EMBL" id="SIR08407.1"/>
    </source>
</evidence>
<dbReference type="EMBL" id="FTMN01000022">
    <property type="protein sequence ID" value="SIR08407.1"/>
    <property type="molecule type" value="Genomic_DNA"/>
</dbReference>
<gene>
    <name evidence="2" type="ORF">SAMN05421647_1221</name>
</gene>
<sequence>MQQNTAGQFVQAKPSRLRRFAAKATGAATAAGAAILSAPAFALTADQNSQITAAYDATGVSTELVIAGLLGVVLLITGFGIIYSLLKR</sequence>
<keyword evidence="1" id="KW-1133">Transmembrane helix</keyword>
<evidence type="ECO:0000313" key="3">
    <source>
        <dbReference type="Proteomes" id="UP000186895"/>
    </source>
</evidence>
<dbReference type="Proteomes" id="UP000186895">
    <property type="component" value="Unassembled WGS sequence"/>
</dbReference>
<name>A0A1N6Y1H6_9GAMM</name>
<protein>
    <submittedName>
        <fullName evidence="2">Uncharacterized protein</fullName>
    </submittedName>
</protein>
<keyword evidence="1" id="KW-0472">Membrane</keyword>
<dbReference type="RefSeq" id="WP_175612070.1">
    <property type="nucleotide sequence ID" value="NZ_FTMN01000022.1"/>
</dbReference>
<dbReference type="AlphaFoldDB" id="A0A1N6Y1H6"/>
<keyword evidence="3" id="KW-1185">Reference proteome</keyword>
<keyword evidence="1" id="KW-0812">Transmembrane</keyword>